<dbReference type="CDD" id="cd03443">
    <property type="entry name" value="PaaI_thioesterase"/>
    <property type="match status" value="1"/>
</dbReference>
<evidence type="ECO:0000313" key="3">
    <source>
        <dbReference type="Proteomes" id="UP000235015"/>
    </source>
</evidence>
<sequence>MHNSETSLFEKIMKLKAAGEFPAISDLIPYSAFVGFELDSDEQGLLTILRAKPSNIGNTTIPAVHGGVVGAMLEHAGVMHIIHECDIARFPKIINISVDYLRPCIGNQDTFARGYLIKQGRSVSNVRVEAWQSDPQRPVAAAHAHFMMG</sequence>
<dbReference type="GO" id="GO:0016790">
    <property type="term" value="F:thiolester hydrolase activity"/>
    <property type="evidence" value="ECO:0007669"/>
    <property type="project" value="UniProtKB-ARBA"/>
</dbReference>
<gene>
    <name evidence="2" type="ORF">C0630_01085</name>
</gene>
<dbReference type="InterPro" id="IPR029069">
    <property type="entry name" value="HotDog_dom_sf"/>
</dbReference>
<dbReference type="Gene3D" id="3.10.129.10">
    <property type="entry name" value="Hotdog Thioesterase"/>
    <property type="match status" value="1"/>
</dbReference>
<dbReference type="Pfam" id="PF03061">
    <property type="entry name" value="4HBT"/>
    <property type="match status" value="1"/>
</dbReference>
<dbReference type="AlphaFoldDB" id="A0A2N6D1G7"/>
<organism evidence="2 3">
    <name type="scientific">Sedimenticola selenatireducens</name>
    <dbReference type="NCBI Taxonomy" id="191960"/>
    <lineage>
        <taxon>Bacteria</taxon>
        <taxon>Pseudomonadati</taxon>
        <taxon>Pseudomonadota</taxon>
        <taxon>Gammaproteobacteria</taxon>
        <taxon>Chromatiales</taxon>
        <taxon>Sedimenticolaceae</taxon>
        <taxon>Sedimenticola</taxon>
    </lineage>
</organism>
<reference evidence="2 3" key="1">
    <citation type="submission" date="2017-11" db="EMBL/GenBank/DDBJ databases">
        <title>Genome-resolved metagenomics identifies genetic mobility, metabolic interactions, and unexpected diversity in perchlorate-reducing communities.</title>
        <authorList>
            <person name="Barnum T.P."/>
            <person name="Figueroa I.A."/>
            <person name="Carlstrom C.I."/>
            <person name="Lucas L.N."/>
            <person name="Engelbrektson A.L."/>
            <person name="Coates J.D."/>
        </authorList>
    </citation>
    <scope>NUCLEOTIDE SEQUENCE [LARGE SCALE GENOMIC DNA]</scope>
    <source>
        <strain evidence="2">BM301</strain>
    </source>
</reference>
<dbReference type="EMBL" id="PKUN01000001">
    <property type="protein sequence ID" value="PLX63528.1"/>
    <property type="molecule type" value="Genomic_DNA"/>
</dbReference>
<accession>A0A2N6D1G7</accession>
<name>A0A2N6D1G7_9GAMM</name>
<dbReference type="Proteomes" id="UP000235015">
    <property type="component" value="Unassembled WGS sequence"/>
</dbReference>
<evidence type="ECO:0000259" key="1">
    <source>
        <dbReference type="Pfam" id="PF03061"/>
    </source>
</evidence>
<protein>
    <submittedName>
        <fullName evidence="2">PaaI family thioesterase</fullName>
    </submittedName>
</protein>
<dbReference type="SUPFAM" id="SSF54637">
    <property type="entry name" value="Thioesterase/thiol ester dehydrase-isomerase"/>
    <property type="match status" value="1"/>
</dbReference>
<feature type="domain" description="Thioesterase" evidence="1">
    <location>
        <begin position="64"/>
        <end position="137"/>
    </location>
</feature>
<dbReference type="InterPro" id="IPR006683">
    <property type="entry name" value="Thioestr_dom"/>
</dbReference>
<evidence type="ECO:0000313" key="2">
    <source>
        <dbReference type="EMBL" id="PLX63528.1"/>
    </source>
</evidence>
<comment type="caution">
    <text evidence="2">The sequence shown here is derived from an EMBL/GenBank/DDBJ whole genome shotgun (WGS) entry which is preliminary data.</text>
</comment>
<proteinExistence type="predicted"/>
<dbReference type="STRING" id="1111735.GCA_000428045_03338"/>